<keyword evidence="5" id="KW-0694">RNA-binding</keyword>
<protein>
    <recommendedName>
        <fullName evidence="4 5">Large ribosomal subunit protein uL4</fullName>
    </recommendedName>
</protein>
<comment type="similarity">
    <text evidence="1 5">Belongs to the universal ribosomal protein uL4 family.</text>
</comment>
<proteinExistence type="inferred from homology"/>
<evidence type="ECO:0000256" key="4">
    <source>
        <dbReference type="ARBA" id="ARBA00035244"/>
    </source>
</evidence>
<dbReference type="InterPro" id="IPR013005">
    <property type="entry name" value="Ribosomal_uL4-like"/>
</dbReference>
<feature type="region of interest" description="Disordered" evidence="6">
    <location>
        <begin position="46"/>
        <end position="71"/>
    </location>
</feature>
<dbReference type="GO" id="GO:0005840">
    <property type="term" value="C:ribosome"/>
    <property type="evidence" value="ECO:0007669"/>
    <property type="project" value="UniProtKB-KW"/>
</dbReference>
<dbReference type="Gene3D" id="3.40.1370.10">
    <property type="match status" value="1"/>
</dbReference>
<dbReference type="PANTHER" id="PTHR10746">
    <property type="entry name" value="50S RIBOSOMAL PROTEIN L4"/>
    <property type="match status" value="1"/>
</dbReference>
<keyword evidence="3 5" id="KW-0687">Ribonucleoprotein</keyword>
<comment type="function">
    <text evidence="5">One of the primary rRNA binding proteins, this protein initially binds near the 5'-end of the 23S rRNA. It is important during the early stages of 50S assembly. It makes multiple contacts with different domains of the 23S rRNA in the assembled 50S subunit and ribosome.</text>
</comment>
<accession>A0A7X9HSP4</accession>
<dbReference type="GO" id="GO:0003735">
    <property type="term" value="F:structural constituent of ribosome"/>
    <property type="evidence" value="ECO:0007669"/>
    <property type="project" value="InterPro"/>
</dbReference>
<dbReference type="GO" id="GO:0019843">
    <property type="term" value="F:rRNA binding"/>
    <property type="evidence" value="ECO:0007669"/>
    <property type="project" value="UniProtKB-UniRule"/>
</dbReference>
<keyword evidence="2 5" id="KW-0689">Ribosomal protein</keyword>
<dbReference type="InterPro" id="IPR023574">
    <property type="entry name" value="Ribosomal_uL4_dom_sf"/>
</dbReference>
<dbReference type="NCBIfam" id="TIGR03953">
    <property type="entry name" value="rplD_bact"/>
    <property type="match status" value="1"/>
</dbReference>
<evidence type="ECO:0000256" key="6">
    <source>
        <dbReference type="SAM" id="MobiDB-lite"/>
    </source>
</evidence>
<sequence>MKVNVINLKGEKIEEVELNNNIFGIKPNEEVLKQYIRVYMSNQRQGTSSVKNRSEVSGGGKKPWAQKHTGRARQGSIRSPIWVHGGVAHGPKPKDWRLCISKNVKELAFKSILSQRMSEKKIMVLDKVKFDKPSTKKFAEAFKKLKVSGSSILVWLKKDEDFLKSVRNIKEITLVNASTLGAFDVIKAKNVLFMKDAVLSIEERYKHEAK</sequence>
<evidence type="ECO:0000313" key="8">
    <source>
        <dbReference type="Proteomes" id="UP000590542"/>
    </source>
</evidence>
<reference evidence="7 8" key="1">
    <citation type="journal article" date="2020" name="Biotechnol. Biofuels">
        <title>New insights from the biogas microbiome by comprehensive genome-resolved metagenomics of nearly 1600 species originating from multiple anaerobic digesters.</title>
        <authorList>
            <person name="Campanaro S."/>
            <person name="Treu L."/>
            <person name="Rodriguez-R L.M."/>
            <person name="Kovalovszki A."/>
            <person name="Ziels R.M."/>
            <person name="Maus I."/>
            <person name="Zhu X."/>
            <person name="Kougias P.G."/>
            <person name="Basile A."/>
            <person name="Luo G."/>
            <person name="Schluter A."/>
            <person name="Konstantinidis K.T."/>
            <person name="Angelidaki I."/>
        </authorList>
    </citation>
    <scope>NUCLEOTIDE SEQUENCE [LARGE SCALE GENOMIC DNA]</scope>
    <source>
        <strain evidence="7">AS27yjCOA_202</strain>
    </source>
</reference>
<dbReference type="Pfam" id="PF00573">
    <property type="entry name" value="Ribosomal_L4"/>
    <property type="match status" value="1"/>
</dbReference>
<keyword evidence="5" id="KW-0699">rRNA-binding</keyword>
<comment type="caution">
    <text evidence="7">The sequence shown here is derived from an EMBL/GenBank/DDBJ whole genome shotgun (WGS) entry which is preliminary data.</text>
</comment>
<evidence type="ECO:0000256" key="3">
    <source>
        <dbReference type="ARBA" id="ARBA00023274"/>
    </source>
</evidence>
<dbReference type="PANTHER" id="PTHR10746:SF6">
    <property type="entry name" value="LARGE RIBOSOMAL SUBUNIT PROTEIN UL4M"/>
    <property type="match status" value="1"/>
</dbReference>
<dbReference type="Proteomes" id="UP000590542">
    <property type="component" value="Unassembled WGS sequence"/>
</dbReference>
<dbReference type="GO" id="GO:1990904">
    <property type="term" value="C:ribonucleoprotein complex"/>
    <property type="evidence" value="ECO:0007669"/>
    <property type="project" value="UniProtKB-KW"/>
</dbReference>
<dbReference type="AlphaFoldDB" id="A0A7X9HSP4"/>
<gene>
    <name evidence="5 7" type="primary">rplD</name>
    <name evidence="7" type="ORF">GYA37_01120</name>
</gene>
<dbReference type="EMBL" id="JAAZNV010000006">
    <property type="protein sequence ID" value="NMB91430.1"/>
    <property type="molecule type" value="Genomic_DNA"/>
</dbReference>
<evidence type="ECO:0000256" key="1">
    <source>
        <dbReference type="ARBA" id="ARBA00010528"/>
    </source>
</evidence>
<comment type="function">
    <text evidence="5">Forms part of the polypeptide exit tunnel.</text>
</comment>
<dbReference type="SUPFAM" id="SSF52166">
    <property type="entry name" value="Ribosomal protein L4"/>
    <property type="match status" value="1"/>
</dbReference>
<name>A0A7X9HSP4_UNCKA</name>
<evidence type="ECO:0000256" key="5">
    <source>
        <dbReference type="HAMAP-Rule" id="MF_01328"/>
    </source>
</evidence>
<evidence type="ECO:0000313" key="7">
    <source>
        <dbReference type="EMBL" id="NMB91430.1"/>
    </source>
</evidence>
<evidence type="ECO:0000256" key="2">
    <source>
        <dbReference type="ARBA" id="ARBA00022980"/>
    </source>
</evidence>
<comment type="subunit">
    <text evidence="5">Part of the 50S ribosomal subunit.</text>
</comment>
<dbReference type="GO" id="GO:0006412">
    <property type="term" value="P:translation"/>
    <property type="evidence" value="ECO:0007669"/>
    <property type="project" value="UniProtKB-UniRule"/>
</dbReference>
<dbReference type="InterPro" id="IPR002136">
    <property type="entry name" value="Ribosomal_uL4"/>
</dbReference>
<organism evidence="7 8">
    <name type="scientific">candidate division WWE3 bacterium</name>
    <dbReference type="NCBI Taxonomy" id="2053526"/>
    <lineage>
        <taxon>Bacteria</taxon>
        <taxon>Katanobacteria</taxon>
    </lineage>
</organism>
<dbReference type="HAMAP" id="MF_01328_B">
    <property type="entry name" value="Ribosomal_uL4_B"/>
    <property type="match status" value="1"/>
</dbReference>